<reference evidence="1" key="1">
    <citation type="submission" date="2021-05" db="EMBL/GenBank/DDBJ databases">
        <authorList>
            <person name="Alioto T."/>
            <person name="Alioto T."/>
            <person name="Gomez Garrido J."/>
        </authorList>
    </citation>
    <scope>NUCLEOTIDE SEQUENCE</scope>
</reference>
<dbReference type="EMBL" id="HBUF01577885">
    <property type="protein sequence ID" value="CAG6768998.1"/>
    <property type="molecule type" value="Transcribed_RNA"/>
</dbReference>
<name>A0A8D8RNR4_9HEMI</name>
<protein>
    <submittedName>
        <fullName evidence="1">Uncharacterized protein</fullName>
    </submittedName>
</protein>
<dbReference type="EMBL" id="HBUF01179255">
    <property type="protein sequence ID" value="CAG6654825.1"/>
    <property type="molecule type" value="Transcribed_RNA"/>
</dbReference>
<sequence>MAHHLLVHPVSHLVPAPPHAVLRQGRRVPFQAQAEMCPLRQFHLLCLVLCTRSPASCVFDDQTVGCIQYSTSQSHCLVRVQHLGSVPVGSPARLRPGRHTP</sequence>
<evidence type="ECO:0000313" key="1">
    <source>
        <dbReference type="EMBL" id="CAG6654818.1"/>
    </source>
</evidence>
<accession>A0A8D8RNR4</accession>
<dbReference type="AlphaFoldDB" id="A0A8D8RNR4"/>
<dbReference type="EMBL" id="HBUF01577886">
    <property type="protein sequence ID" value="CAG6769000.1"/>
    <property type="molecule type" value="Transcribed_RNA"/>
</dbReference>
<dbReference type="EMBL" id="HBUF01179253">
    <property type="protein sequence ID" value="CAG6654820.1"/>
    <property type="molecule type" value="Transcribed_RNA"/>
</dbReference>
<proteinExistence type="predicted"/>
<dbReference type="EMBL" id="HBUF01179251">
    <property type="protein sequence ID" value="CAG6654815.1"/>
    <property type="molecule type" value="Transcribed_RNA"/>
</dbReference>
<dbReference type="EMBL" id="HBUF01577884">
    <property type="protein sequence ID" value="CAG6768996.1"/>
    <property type="molecule type" value="Transcribed_RNA"/>
</dbReference>
<organism evidence="1">
    <name type="scientific">Cacopsylla melanoneura</name>
    <dbReference type="NCBI Taxonomy" id="428564"/>
    <lineage>
        <taxon>Eukaryota</taxon>
        <taxon>Metazoa</taxon>
        <taxon>Ecdysozoa</taxon>
        <taxon>Arthropoda</taxon>
        <taxon>Hexapoda</taxon>
        <taxon>Insecta</taxon>
        <taxon>Pterygota</taxon>
        <taxon>Neoptera</taxon>
        <taxon>Paraneoptera</taxon>
        <taxon>Hemiptera</taxon>
        <taxon>Sternorrhyncha</taxon>
        <taxon>Psylloidea</taxon>
        <taxon>Psyllidae</taxon>
        <taxon>Psyllinae</taxon>
        <taxon>Cacopsylla</taxon>
    </lineage>
</organism>
<dbReference type="EMBL" id="HBUF01179252">
    <property type="protein sequence ID" value="CAG6654818.1"/>
    <property type="molecule type" value="Transcribed_RNA"/>
</dbReference>
<dbReference type="EMBL" id="HBUF01179254">
    <property type="protein sequence ID" value="CAG6654823.1"/>
    <property type="molecule type" value="Transcribed_RNA"/>
</dbReference>